<evidence type="ECO:0000256" key="1">
    <source>
        <dbReference type="SAM" id="MobiDB-lite"/>
    </source>
</evidence>
<name>A0ABR9HBM3_9ACTN</name>
<protein>
    <submittedName>
        <fullName evidence="3">Uma2 family endonuclease</fullName>
    </submittedName>
</protein>
<dbReference type="Pfam" id="PF05685">
    <property type="entry name" value="Uma2"/>
    <property type="match status" value="1"/>
</dbReference>
<dbReference type="CDD" id="cd06260">
    <property type="entry name" value="DUF820-like"/>
    <property type="match status" value="1"/>
</dbReference>
<keyword evidence="3" id="KW-0540">Nuclease</keyword>
<keyword evidence="3" id="KW-0378">Hydrolase</keyword>
<evidence type="ECO:0000313" key="3">
    <source>
        <dbReference type="EMBL" id="MBE1456421.1"/>
    </source>
</evidence>
<reference evidence="3 4" key="1">
    <citation type="submission" date="2020-10" db="EMBL/GenBank/DDBJ databases">
        <title>Sequencing the genomes of 1000 actinobacteria strains.</title>
        <authorList>
            <person name="Klenk H.-P."/>
        </authorList>
    </citation>
    <scope>NUCLEOTIDE SEQUENCE [LARGE SCALE GENOMIC DNA]</scope>
    <source>
        <strain evidence="3 4">DSM 45157</strain>
    </source>
</reference>
<dbReference type="Gene3D" id="3.90.1570.10">
    <property type="entry name" value="tt1808, chain A"/>
    <property type="match status" value="1"/>
</dbReference>
<sequence>MAALGDENDPTTEDDAMSPPAVAACPDPELDGMMLLPMPPQDGFTAEDLDRIPNLPRHTELIDGNLVFVSPQKFFHMFAVTLLNRQMDAQAPADFIVCREMTAVLGKRQRPEPDLMLVRSSALRNPDDTWFAAEDVSLVVEVVSPESEIRDRVRKPRLYAEAGIAHFWLVEQEERRGATVHVYELDPLTNQYALVGSYRDRLKVGGPCNFDIDLTQWPWPDHG</sequence>
<dbReference type="InterPro" id="IPR008538">
    <property type="entry name" value="Uma2"/>
</dbReference>
<dbReference type="PANTHER" id="PTHR35400:SF3">
    <property type="entry name" value="SLL1072 PROTEIN"/>
    <property type="match status" value="1"/>
</dbReference>
<accession>A0ABR9HBM3</accession>
<feature type="region of interest" description="Disordered" evidence="1">
    <location>
        <begin position="1"/>
        <end position="26"/>
    </location>
</feature>
<dbReference type="SUPFAM" id="SSF52980">
    <property type="entry name" value="Restriction endonuclease-like"/>
    <property type="match status" value="1"/>
</dbReference>
<dbReference type="RefSeq" id="WP_229826101.1">
    <property type="nucleotide sequence ID" value="NZ_BMXJ01000002.1"/>
</dbReference>
<dbReference type="EMBL" id="JADBDY010000001">
    <property type="protein sequence ID" value="MBE1456421.1"/>
    <property type="molecule type" value="Genomic_DNA"/>
</dbReference>
<evidence type="ECO:0000313" key="4">
    <source>
        <dbReference type="Proteomes" id="UP000598217"/>
    </source>
</evidence>
<dbReference type="PANTHER" id="PTHR35400">
    <property type="entry name" value="SLR1083 PROTEIN"/>
    <property type="match status" value="1"/>
</dbReference>
<evidence type="ECO:0000259" key="2">
    <source>
        <dbReference type="Pfam" id="PF05685"/>
    </source>
</evidence>
<gene>
    <name evidence="3" type="ORF">H4W79_000635</name>
</gene>
<dbReference type="InterPro" id="IPR012296">
    <property type="entry name" value="Nuclease_put_TT1808"/>
</dbReference>
<keyword evidence="3" id="KW-0255">Endonuclease</keyword>
<feature type="domain" description="Putative restriction endonuclease" evidence="2">
    <location>
        <begin position="47"/>
        <end position="196"/>
    </location>
</feature>
<feature type="compositionally biased region" description="Acidic residues" evidence="1">
    <location>
        <begin position="1"/>
        <end position="16"/>
    </location>
</feature>
<proteinExistence type="predicted"/>
<keyword evidence="4" id="KW-1185">Reference proteome</keyword>
<dbReference type="InterPro" id="IPR011335">
    <property type="entry name" value="Restrct_endonuc-II-like"/>
</dbReference>
<organism evidence="3 4">
    <name type="scientific">Nocardiopsis terrae</name>
    <dbReference type="NCBI Taxonomy" id="372655"/>
    <lineage>
        <taxon>Bacteria</taxon>
        <taxon>Bacillati</taxon>
        <taxon>Actinomycetota</taxon>
        <taxon>Actinomycetes</taxon>
        <taxon>Streptosporangiales</taxon>
        <taxon>Nocardiopsidaceae</taxon>
        <taxon>Nocardiopsis</taxon>
    </lineage>
</organism>
<dbReference type="Proteomes" id="UP000598217">
    <property type="component" value="Unassembled WGS sequence"/>
</dbReference>
<comment type="caution">
    <text evidence="3">The sequence shown here is derived from an EMBL/GenBank/DDBJ whole genome shotgun (WGS) entry which is preliminary data.</text>
</comment>
<dbReference type="GO" id="GO:0004519">
    <property type="term" value="F:endonuclease activity"/>
    <property type="evidence" value="ECO:0007669"/>
    <property type="project" value="UniProtKB-KW"/>
</dbReference>